<name>A0A410G277_9FLAO</name>
<dbReference type="Proteomes" id="UP000285517">
    <property type="component" value="Chromosome"/>
</dbReference>
<dbReference type="RefSeq" id="WP_128249785.1">
    <property type="nucleotide sequence ID" value="NZ_CP034951.1"/>
</dbReference>
<evidence type="ECO:0000313" key="2">
    <source>
        <dbReference type="Proteomes" id="UP000285517"/>
    </source>
</evidence>
<sequence length="167" mass="19119">MQNFKELYKELADKITAHVPQLKWVDLWNSQVYNLEDEHPFPTPAVFLAFRSNQMADLGKKVQNVTAQVDVFVFYETFLDTFKGAYNQQDALDFLDIMDQLNQTLHGSGGDNYSSMRRVSYSPVDTGGSGNLWSITYEATLMDYSAQKVYEEGGFKDVEVQPYDVQL</sequence>
<dbReference type="KEGG" id="aev:EI546_06490"/>
<reference evidence="1 2" key="1">
    <citation type="submission" date="2019-01" db="EMBL/GenBank/DDBJ databases">
        <title>Complete genome sequencing of Aequorivita sp. H23M31.</title>
        <authorList>
            <person name="Bae J.-W."/>
        </authorList>
    </citation>
    <scope>NUCLEOTIDE SEQUENCE [LARGE SCALE GENOMIC DNA]</scope>
    <source>
        <strain evidence="1 2">H23M31</strain>
    </source>
</reference>
<protein>
    <recommendedName>
        <fullName evidence="3">DUF1834 family protein</fullName>
    </recommendedName>
</protein>
<organism evidence="1 2">
    <name type="scientific">Aequorivita ciconiae</name>
    <dbReference type="NCBI Taxonomy" id="2494375"/>
    <lineage>
        <taxon>Bacteria</taxon>
        <taxon>Pseudomonadati</taxon>
        <taxon>Bacteroidota</taxon>
        <taxon>Flavobacteriia</taxon>
        <taxon>Flavobacteriales</taxon>
        <taxon>Flavobacteriaceae</taxon>
        <taxon>Aequorivita</taxon>
    </lineage>
</organism>
<evidence type="ECO:0008006" key="3">
    <source>
        <dbReference type="Google" id="ProtNLM"/>
    </source>
</evidence>
<proteinExistence type="predicted"/>
<keyword evidence="2" id="KW-1185">Reference proteome</keyword>
<accession>A0A410G277</accession>
<dbReference type="AlphaFoldDB" id="A0A410G277"/>
<dbReference type="OrthoDB" id="1440513at2"/>
<gene>
    <name evidence="1" type="ORF">EI546_06490</name>
</gene>
<evidence type="ECO:0000313" key="1">
    <source>
        <dbReference type="EMBL" id="QAA81397.1"/>
    </source>
</evidence>
<dbReference type="EMBL" id="CP034951">
    <property type="protein sequence ID" value="QAA81397.1"/>
    <property type="molecule type" value="Genomic_DNA"/>
</dbReference>